<evidence type="ECO:0000313" key="4">
    <source>
        <dbReference type="Proteomes" id="UP001500460"/>
    </source>
</evidence>
<evidence type="ECO:0000256" key="1">
    <source>
        <dbReference type="SAM" id="MobiDB-lite"/>
    </source>
</evidence>
<dbReference type="Proteomes" id="UP001500460">
    <property type="component" value="Unassembled WGS sequence"/>
</dbReference>
<dbReference type="InterPro" id="IPR036779">
    <property type="entry name" value="LysM_dom_sf"/>
</dbReference>
<dbReference type="PANTHER" id="PTHR21666:SF270">
    <property type="entry name" value="MUREIN HYDROLASE ACTIVATOR ENVC"/>
    <property type="match status" value="1"/>
</dbReference>
<comment type="caution">
    <text evidence="3">The sequence shown here is derived from an EMBL/GenBank/DDBJ whole genome shotgun (WGS) entry which is preliminary data.</text>
</comment>
<reference evidence="4" key="1">
    <citation type="journal article" date="2019" name="Int. J. Syst. Evol. Microbiol.">
        <title>The Global Catalogue of Microorganisms (GCM) 10K type strain sequencing project: providing services to taxonomists for standard genome sequencing and annotation.</title>
        <authorList>
            <consortium name="The Broad Institute Genomics Platform"/>
            <consortium name="The Broad Institute Genome Sequencing Center for Infectious Disease"/>
            <person name="Wu L."/>
            <person name="Ma J."/>
        </authorList>
    </citation>
    <scope>NUCLEOTIDE SEQUENCE [LARGE SCALE GENOMIC DNA]</scope>
    <source>
        <strain evidence="4">JCM 6922</strain>
    </source>
</reference>
<dbReference type="CDD" id="cd00118">
    <property type="entry name" value="LysM"/>
    <property type="match status" value="1"/>
</dbReference>
<feature type="compositionally biased region" description="Low complexity" evidence="1">
    <location>
        <begin position="173"/>
        <end position="218"/>
    </location>
</feature>
<feature type="region of interest" description="Disordered" evidence="1">
    <location>
        <begin position="1"/>
        <end position="62"/>
    </location>
</feature>
<dbReference type="InterPro" id="IPR018392">
    <property type="entry name" value="LysM"/>
</dbReference>
<dbReference type="PANTHER" id="PTHR21666">
    <property type="entry name" value="PEPTIDASE-RELATED"/>
    <property type="match status" value="1"/>
</dbReference>
<dbReference type="CDD" id="cd12797">
    <property type="entry name" value="M23_peptidase"/>
    <property type="match status" value="1"/>
</dbReference>
<dbReference type="PROSITE" id="PS51782">
    <property type="entry name" value="LYSM"/>
    <property type="match status" value="1"/>
</dbReference>
<protein>
    <submittedName>
        <fullName evidence="3">M23 family metallopeptidase</fullName>
    </submittedName>
</protein>
<dbReference type="Pfam" id="PF01551">
    <property type="entry name" value="Peptidase_M23"/>
    <property type="match status" value="1"/>
</dbReference>
<feature type="region of interest" description="Disordered" evidence="1">
    <location>
        <begin position="172"/>
        <end position="238"/>
    </location>
</feature>
<feature type="compositionally biased region" description="Polar residues" evidence="1">
    <location>
        <begin position="227"/>
        <end position="237"/>
    </location>
</feature>
<keyword evidence="4" id="KW-1185">Reference proteome</keyword>
<dbReference type="Gene3D" id="3.10.350.10">
    <property type="entry name" value="LysM domain"/>
    <property type="match status" value="1"/>
</dbReference>
<dbReference type="SUPFAM" id="SSF51261">
    <property type="entry name" value="Duplicated hybrid motif"/>
    <property type="match status" value="1"/>
</dbReference>
<proteinExistence type="predicted"/>
<dbReference type="Gene3D" id="2.70.70.10">
    <property type="entry name" value="Glucose Permease (Domain IIA)"/>
    <property type="match status" value="1"/>
</dbReference>
<dbReference type="InterPro" id="IPR050570">
    <property type="entry name" value="Cell_wall_metabolism_enzyme"/>
</dbReference>
<dbReference type="InterPro" id="IPR011055">
    <property type="entry name" value="Dup_hybrid_motif"/>
</dbReference>
<name>A0ABP5WD36_9ACTN</name>
<feature type="domain" description="LysM" evidence="2">
    <location>
        <begin position="120"/>
        <end position="169"/>
    </location>
</feature>
<evidence type="ECO:0000313" key="3">
    <source>
        <dbReference type="EMBL" id="GAA2422697.1"/>
    </source>
</evidence>
<dbReference type="EMBL" id="BAAATK010000003">
    <property type="protein sequence ID" value="GAA2422697.1"/>
    <property type="molecule type" value="Genomic_DNA"/>
</dbReference>
<sequence>MYGRSGGPTGTTACSGSRTRLGVKPRPSARPDISSPHPTAHLAGAGEECAMPAKGKHRRSKTQRFTRSIAAAGTGGAALALPLLGATGAHAAPAQSVPEKAVQSLPAAERTTADENTGTRTYTVKAGDYLSKIADEENVSGGWKKLYADNREAVGDDPSLIHPGLKLALGKKAATSTAESSSPSESPESSAAQPSAEPAQPSESTQSAPSKPSSAASPEQDAAAGQSAGTTNASSGYTLPVSGAGVGTAYRVAGSMWSSGYHTGVDFVVPTGTSLKAVAAGTVVSAGWGGAYGNQVVIKLDDGHYAQYAHLSSLSVSTGQTVTAGQQVGLSGATGNVTGPHLHFEIRTTPNYGSDVDPVAYLRSHGVSI</sequence>
<organism evidence="3 4">
    <name type="scientific">Streptomyces glaucus</name>
    <dbReference type="NCBI Taxonomy" id="284029"/>
    <lineage>
        <taxon>Bacteria</taxon>
        <taxon>Bacillati</taxon>
        <taxon>Actinomycetota</taxon>
        <taxon>Actinomycetes</taxon>
        <taxon>Kitasatosporales</taxon>
        <taxon>Streptomycetaceae</taxon>
        <taxon>Streptomyces</taxon>
    </lineage>
</organism>
<accession>A0ABP5WD36</accession>
<feature type="region of interest" description="Disordered" evidence="1">
    <location>
        <begin position="98"/>
        <end position="119"/>
    </location>
</feature>
<gene>
    <name evidence="3" type="ORF">GCM10010421_05910</name>
</gene>
<dbReference type="InterPro" id="IPR016047">
    <property type="entry name" value="M23ase_b-sheet_dom"/>
</dbReference>
<evidence type="ECO:0000259" key="2">
    <source>
        <dbReference type="PROSITE" id="PS51782"/>
    </source>
</evidence>